<keyword evidence="2" id="KW-1185">Reference proteome</keyword>
<dbReference type="EMBL" id="JACXVP010000010">
    <property type="protein sequence ID" value="KAG5580343.1"/>
    <property type="molecule type" value="Genomic_DNA"/>
</dbReference>
<sequence>MKRLASTLSSWSKREYGDIFATVKEFEEKVRNAETEVLHNNTADNRTMLQCANAEYIKFMKMEAAILKQKTQLQWFRREILIQIFHALKRGRRRKLFIHQINNESGEWIQGDVNIARDACEHFQNIFTGHQDNINEEILQCIPRLVTEEQNQALKADPTVEEVKQVVFAMNSHSAAGPDGMNGKFFQVCWDIIKEDLYRAALAFFCGHSMPNLHDSCLFGSSSKD</sequence>
<accession>A0A9J5WY98</accession>
<dbReference type="OrthoDB" id="1938220at2759"/>
<protein>
    <recommendedName>
        <fullName evidence="3">Reverse transcriptase</fullName>
    </recommendedName>
</protein>
<dbReference type="PANTHER" id="PTHR46890">
    <property type="entry name" value="NON-LTR RETROLELEMENT REVERSE TRANSCRIPTASE-LIKE PROTEIN-RELATED"/>
    <property type="match status" value="1"/>
</dbReference>
<proteinExistence type="predicted"/>
<dbReference type="PANTHER" id="PTHR46890:SF28">
    <property type="entry name" value="REVERSE TRANSCRIPTASE DOMAIN-CONTAINING PROTEIN"/>
    <property type="match status" value="1"/>
</dbReference>
<evidence type="ECO:0000313" key="1">
    <source>
        <dbReference type="EMBL" id="KAG5580343.1"/>
    </source>
</evidence>
<name>A0A9J5WY98_SOLCO</name>
<evidence type="ECO:0008006" key="3">
    <source>
        <dbReference type="Google" id="ProtNLM"/>
    </source>
</evidence>
<reference evidence="1 2" key="1">
    <citation type="submission" date="2020-09" db="EMBL/GenBank/DDBJ databases">
        <title>De no assembly of potato wild relative species, Solanum commersonii.</title>
        <authorList>
            <person name="Cho K."/>
        </authorList>
    </citation>
    <scope>NUCLEOTIDE SEQUENCE [LARGE SCALE GENOMIC DNA]</scope>
    <source>
        <strain evidence="1">LZ3.2</strain>
        <tissue evidence="1">Leaf</tissue>
    </source>
</reference>
<comment type="caution">
    <text evidence="1">The sequence shown here is derived from an EMBL/GenBank/DDBJ whole genome shotgun (WGS) entry which is preliminary data.</text>
</comment>
<dbReference type="Proteomes" id="UP000824120">
    <property type="component" value="Chromosome 10"/>
</dbReference>
<dbReference type="AlphaFoldDB" id="A0A9J5WY98"/>
<evidence type="ECO:0000313" key="2">
    <source>
        <dbReference type="Proteomes" id="UP000824120"/>
    </source>
</evidence>
<organism evidence="1 2">
    <name type="scientific">Solanum commersonii</name>
    <name type="common">Commerson's wild potato</name>
    <name type="synonym">Commerson's nightshade</name>
    <dbReference type="NCBI Taxonomy" id="4109"/>
    <lineage>
        <taxon>Eukaryota</taxon>
        <taxon>Viridiplantae</taxon>
        <taxon>Streptophyta</taxon>
        <taxon>Embryophyta</taxon>
        <taxon>Tracheophyta</taxon>
        <taxon>Spermatophyta</taxon>
        <taxon>Magnoliopsida</taxon>
        <taxon>eudicotyledons</taxon>
        <taxon>Gunneridae</taxon>
        <taxon>Pentapetalae</taxon>
        <taxon>asterids</taxon>
        <taxon>lamiids</taxon>
        <taxon>Solanales</taxon>
        <taxon>Solanaceae</taxon>
        <taxon>Solanoideae</taxon>
        <taxon>Solaneae</taxon>
        <taxon>Solanum</taxon>
    </lineage>
</organism>
<gene>
    <name evidence="1" type="ORF">H5410_050970</name>
</gene>
<dbReference type="InterPro" id="IPR052343">
    <property type="entry name" value="Retrotransposon-Effector_Assoc"/>
</dbReference>